<evidence type="ECO:0000256" key="5">
    <source>
        <dbReference type="ARBA" id="ARBA00022723"/>
    </source>
</evidence>
<evidence type="ECO:0000256" key="6">
    <source>
        <dbReference type="ARBA" id="ARBA00022759"/>
    </source>
</evidence>
<keyword evidence="7" id="KW-0378">Hydrolase</keyword>
<organism evidence="9 10">
    <name type="scientific">Aspergillus niger</name>
    <dbReference type="NCBI Taxonomy" id="5061"/>
    <lineage>
        <taxon>Eukaryota</taxon>
        <taxon>Fungi</taxon>
        <taxon>Dikarya</taxon>
        <taxon>Ascomycota</taxon>
        <taxon>Pezizomycotina</taxon>
        <taxon>Eurotiomycetes</taxon>
        <taxon>Eurotiomycetidae</taxon>
        <taxon>Eurotiales</taxon>
        <taxon>Aspergillaceae</taxon>
        <taxon>Aspergillus</taxon>
        <taxon>Aspergillus subgen. Circumdati</taxon>
    </lineage>
</organism>
<dbReference type="EMBL" id="NKJJ02000004">
    <property type="protein sequence ID" value="TPR11894.1"/>
    <property type="molecule type" value="Genomic_DNA"/>
</dbReference>
<dbReference type="GO" id="GO:0003676">
    <property type="term" value="F:nucleic acid binding"/>
    <property type="evidence" value="ECO:0007669"/>
    <property type="project" value="InterPro"/>
</dbReference>
<dbReference type="EC" id="3.1.26.4" evidence="3"/>
<evidence type="ECO:0000256" key="4">
    <source>
        <dbReference type="ARBA" id="ARBA00022722"/>
    </source>
</evidence>
<comment type="similarity">
    <text evidence="2">Belongs to the RNase H family.</text>
</comment>
<dbReference type="InterPro" id="IPR036397">
    <property type="entry name" value="RNaseH_sf"/>
</dbReference>
<dbReference type="PANTHER" id="PTHR10642:SF26">
    <property type="entry name" value="RIBONUCLEASE H1"/>
    <property type="match status" value="1"/>
</dbReference>
<evidence type="ECO:0000256" key="2">
    <source>
        <dbReference type="ARBA" id="ARBA00005300"/>
    </source>
</evidence>
<dbReference type="InterPro" id="IPR012337">
    <property type="entry name" value="RNaseH-like_sf"/>
</dbReference>
<dbReference type="SUPFAM" id="SSF53098">
    <property type="entry name" value="Ribonuclease H-like"/>
    <property type="match status" value="1"/>
</dbReference>
<keyword evidence="5" id="KW-0479">Metal-binding</keyword>
<evidence type="ECO:0000313" key="9">
    <source>
        <dbReference type="EMBL" id="TPR11894.1"/>
    </source>
</evidence>
<dbReference type="PROSITE" id="PS50879">
    <property type="entry name" value="RNASE_H_1"/>
    <property type="match status" value="1"/>
</dbReference>
<keyword evidence="6" id="KW-0255">Endonuclease</keyword>
<dbReference type="GO" id="GO:0046872">
    <property type="term" value="F:metal ion binding"/>
    <property type="evidence" value="ECO:0007669"/>
    <property type="project" value="UniProtKB-KW"/>
</dbReference>
<gene>
    <name evidence="9" type="ORF">CAN33_0050995</name>
</gene>
<evidence type="ECO:0000256" key="3">
    <source>
        <dbReference type="ARBA" id="ARBA00012180"/>
    </source>
</evidence>
<keyword evidence="4" id="KW-0540">Nuclease</keyword>
<dbReference type="InterPro" id="IPR050092">
    <property type="entry name" value="RNase_H"/>
</dbReference>
<dbReference type="Gene3D" id="3.30.420.10">
    <property type="entry name" value="Ribonuclease H-like superfamily/Ribonuclease H"/>
    <property type="match status" value="1"/>
</dbReference>
<dbReference type="AlphaFoldDB" id="A0A505IJR3"/>
<dbReference type="InterPro" id="IPR002156">
    <property type="entry name" value="RNaseH_domain"/>
</dbReference>
<reference evidence="10" key="1">
    <citation type="submission" date="2018-10" db="EMBL/GenBank/DDBJ databases">
        <title>FDA dAtabase for Regulatory Grade micrObial Sequences (FDA-ARGOS): Supporting development and validation of Infectious Disease Dx tests.</title>
        <authorList>
            <person name="Kerrigan L."/>
            <person name="Tallon L."/>
            <person name="Sadzewicz L."/>
            <person name="Sengamalay N."/>
            <person name="Ott S."/>
            <person name="Godinez A."/>
            <person name="Nagaraj S."/>
            <person name="Vavikolanu K."/>
            <person name="Nadendla S."/>
            <person name="George J."/>
            <person name="Sichtig H."/>
        </authorList>
    </citation>
    <scope>NUCLEOTIDE SEQUENCE [LARGE SCALE GENOMIC DNA]</scope>
    <source>
        <strain evidence="10">FDAARGOS_311</strain>
    </source>
</reference>
<evidence type="ECO:0000256" key="7">
    <source>
        <dbReference type="ARBA" id="ARBA00022801"/>
    </source>
</evidence>
<dbReference type="Pfam" id="PF00075">
    <property type="entry name" value="RNase_H"/>
    <property type="match status" value="1"/>
</dbReference>
<protein>
    <recommendedName>
        <fullName evidence="3">ribonuclease H</fullName>
        <ecNumber evidence="3">3.1.26.4</ecNumber>
    </recommendedName>
</protein>
<accession>A0A505IJR3</accession>
<sequence>MESEMLEPDEIVVGKREAAMEASTVAVTLALKEVMVKHASRTQGICRETEHLKHHLARDLIGSPGKHLGVEAIQLVEIPAAERQQFETWRRLQEGSRIRKPNGQPGSIGAAAAAFKDASGRFHGETTEDLPSYTAPTNQRAEITSVILGLRMALKRYDQLHSDPWLDVTIYSDSAFAVDCMEEWVYKWIRNGWMNCKGNEVANRDLIEEAVVLSDRLKEKGDVRYVWIPREENQYVDKLCNDLMNTMCLVDRLCNDLKNARCDEQSSSSDDSY</sequence>
<dbReference type="Proteomes" id="UP000197666">
    <property type="component" value="Unassembled WGS sequence"/>
</dbReference>
<feature type="domain" description="RNase H type-1" evidence="8">
    <location>
        <begin position="108"/>
        <end position="245"/>
    </location>
</feature>
<dbReference type="PANTHER" id="PTHR10642">
    <property type="entry name" value="RIBONUCLEASE H1"/>
    <property type="match status" value="1"/>
</dbReference>
<comment type="caution">
    <text evidence="9">The sequence shown here is derived from an EMBL/GenBank/DDBJ whole genome shotgun (WGS) entry which is preliminary data.</text>
</comment>
<evidence type="ECO:0000259" key="8">
    <source>
        <dbReference type="PROSITE" id="PS50879"/>
    </source>
</evidence>
<dbReference type="GO" id="GO:0043137">
    <property type="term" value="P:DNA replication, removal of RNA primer"/>
    <property type="evidence" value="ECO:0007669"/>
    <property type="project" value="TreeGrafter"/>
</dbReference>
<dbReference type="VEuPathDB" id="FungiDB:An01g02270"/>
<evidence type="ECO:0000313" key="10">
    <source>
        <dbReference type="Proteomes" id="UP000197666"/>
    </source>
</evidence>
<dbReference type="GO" id="GO:0004523">
    <property type="term" value="F:RNA-DNA hybrid ribonuclease activity"/>
    <property type="evidence" value="ECO:0007669"/>
    <property type="project" value="UniProtKB-EC"/>
</dbReference>
<evidence type="ECO:0000256" key="1">
    <source>
        <dbReference type="ARBA" id="ARBA00000077"/>
    </source>
</evidence>
<proteinExistence type="inferred from homology"/>
<name>A0A505IJR3_ASPNG</name>
<comment type="catalytic activity">
    <reaction evidence="1">
        <text>Endonucleolytic cleavage to 5'-phosphomonoester.</text>
        <dbReference type="EC" id="3.1.26.4"/>
    </reaction>
</comment>
<dbReference type="VEuPathDB" id="FungiDB:ASPNIDRAFT2_1131751"/>